<comment type="caution">
    <text evidence="13">The sequence shown here is derived from an EMBL/GenBank/DDBJ whole genome shotgun (WGS) entry which is preliminary data.</text>
</comment>
<gene>
    <name evidence="13" type="ORF">C2845_PM08G30660</name>
</gene>
<dbReference type="SMART" id="SM00389">
    <property type="entry name" value="HOX"/>
    <property type="match status" value="1"/>
</dbReference>
<dbReference type="OrthoDB" id="1896656at2759"/>
<feature type="compositionally biased region" description="Gly residues" evidence="11">
    <location>
        <begin position="1"/>
        <end position="21"/>
    </location>
</feature>
<feature type="compositionally biased region" description="Low complexity" evidence="11">
    <location>
        <begin position="331"/>
        <end position="364"/>
    </location>
</feature>
<evidence type="ECO:0000256" key="4">
    <source>
        <dbReference type="ARBA" id="ARBA00023125"/>
    </source>
</evidence>
<accession>A0A3L6R2I2</accession>
<dbReference type="STRING" id="4540.A0A3L6R2I2"/>
<evidence type="ECO:0000259" key="12">
    <source>
        <dbReference type="PROSITE" id="PS50071"/>
    </source>
</evidence>
<dbReference type="PROSITE" id="PS50071">
    <property type="entry name" value="HOMEOBOX_2"/>
    <property type="match status" value="1"/>
</dbReference>
<dbReference type="SUPFAM" id="SSF46689">
    <property type="entry name" value="Homeodomain-like"/>
    <property type="match status" value="1"/>
</dbReference>
<evidence type="ECO:0000256" key="5">
    <source>
        <dbReference type="ARBA" id="ARBA00023155"/>
    </source>
</evidence>
<keyword evidence="3" id="KW-0805">Transcription regulation</keyword>
<dbReference type="GO" id="GO:0099402">
    <property type="term" value="P:plant organ development"/>
    <property type="evidence" value="ECO:0007669"/>
    <property type="project" value="InterPro"/>
</dbReference>
<dbReference type="InterPro" id="IPR009057">
    <property type="entry name" value="Homeodomain-like_sf"/>
</dbReference>
<dbReference type="Gene3D" id="1.10.10.60">
    <property type="entry name" value="Homeodomain-like"/>
    <property type="match status" value="1"/>
</dbReference>
<name>A0A3L6R2I2_PANMI</name>
<dbReference type="GO" id="GO:0003677">
    <property type="term" value="F:DNA binding"/>
    <property type="evidence" value="ECO:0007669"/>
    <property type="project" value="UniProtKB-UniRule"/>
</dbReference>
<keyword evidence="2" id="KW-0217">Developmental protein</keyword>
<feature type="DNA-binding region" description="Homeobox" evidence="9">
    <location>
        <begin position="38"/>
        <end position="102"/>
    </location>
</feature>
<evidence type="ECO:0000256" key="2">
    <source>
        <dbReference type="ARBA" id="ARBA00022473"/>
    </source>
</evidence>
<dbReference type="CDD" id="cd00086">
    <property type="entry name" value="homeodomain"/>
    <property type="match status" value="1"/>
</dbReference>
<evidence type="ECO:0000313" key="13">
    <source>
        <dbReference type="EMBL" id="RLM92517.1"/>
    </source>
</evidence>
<keyword evidence="14" id="KW-1185">Reference proteome</keyword>
<evidence type="ECO:0000256" key="11">
    <source>
        <dbReference type="SAM" id="MobiDB-lite"/>
    </source>
</evidence>
<dbReference type="EMBL" id="PQIB02000010">
    <property type="protein sequence ID" value="RLM92517.1"/>
    <property type="molecule type" value="Genomic_DNA"/>
</dbReference>
<feature type="region of interest" description="Disordered" evidence="11">
    <location>
        <begin position="331"/>
        <end position="384"/>
    </location>
</feature>
<dbReference type="Pfam" id="PF00046">
    <property type="entry name" value="Homeodomain"/>
    <property type="match status" value="1"/>
</dbReference>
<proteinExistence type="inferred from homology"/>
<comment type="subcellular location">
    <subcellularLocation>
        <location evidence="1 9 10">Nucleus</location>
    </subcellularLocation>
</comment>
<organism evidence="13 14">
    <name type="scientific">Panicum miliaceum</name>
    <name type="common">Proso millet</name>
    <name type="synonym">Broomcorn millet</name>
    <dbReference type="NCBI Taxonomy" id="4540"/>
    <lineage>
        <taxon>Eukaryota</taxon>
        <taxon>Viridiplantae</taxon>
        <taxon>Streptophyta</taxon>
        <taxon>Embryophyta</taxon>
        <taxon>Tracheophyta</taxon>
        <taxon>Spermatophyta</taxon>
        <taxon>Magnoliopsida</taxon>
        <taxon>Liliopsida</taxon>
        <taxon>Poales</taxon>
        <taxon>Poaceae</taxon>
        <taxon>PACMAD clade</taxon>
        <taxon>Panicoideae</taxon>
        <taxon>Panicodae</taxon>
        <taxon>Paniceae</taxon>
        <taxon>Panicinae</taxon>
        <taxon>Panicum</taxon>
        <taxon>Panicum sect. Panicum</taxon>
    </lineage>
</organism>
<evidence type="ECO:0000256" key="6">
    <source>
        <dbReference type="ARBA" id="ARBA00023163"/>
    </source>
</evidence>
<evidence type="ECO:0000256" key="1">
    <source>
        <dbReference type="ARBA" id="ARBA00004123"/>
    </source>
</evidence>
<keyword evidence="6" id="KW-0804">Transcription</keyword>
<dbReference type="GO" id="GO:0003700">
    <property type="term" value="F:DNA-binding transcription factor activity"/>
    <property type="evidence" value="ECO:0007669"/>
    <property type="project" value="InterPro"/>
</dbReference>
<feature type="region of interest" description="Disordered" evidence="11">
    <location>
        <begin position="274"/>
        <end position="295"/>
    </location>
</feature>
<keyword evidence="4 9" id="KW-0238">DNA-binding</keyword>
<dbReference type="AlphaFoldDB" id="A0A3L6R2I2"/>
<comment type="similarity">
    <text evidence="8">Belongs to the WUS homeobox family.</text>
</comment>
<evidence type="ECO:0000256" key="8">
    <source>
        <dbReference type="ARBA" id="ARBA00024040"/>
    </source>
</evidence>
<dbReference type="PANTHER" id="PTHR45940">
    <property type="entry name" value="WUSCHEL-RELATED HOMEOBOX 1-RELATED"/>
    <property type="match status" value="1"/>
</dbReference>
<dbReference type="Proteomes" id="UP000275267">
    <property type="component" value="Unassembled WGS sequence"/>
</dbReference>
<dbReference type="PANTHER" id="PTHR45940:SF6">
    <property type="entry name" value="WUSCHEL-RELATED HOMEOBOX 2"/>
    <property type="match status" value="1"/>
</dbReference>
<keyword evidence="5 9" id="KW-0371">Homeobox</keyword>
<feature type="domain" description="Homeobox" evidence="12">
    <location>
        <begin position="36"/>
        <end position="101"/>
    </location>
</feature>
<evidence type="ECO:0000256" key="9">
    <source>
        <dbReference type="PROSITE-ProRule" id="PRU00108"/>
    </source>
</evidence>
<evidence type="ECO:0000256" key="3">
    <source>
        <dbReference type="ARBA" id="ARBA00023015"/>
    </source>
</evidence>
<dbReference type="GO" id="GO:0005634">
    <property type="term" value="C:nucleus"/>
    <property type="evidence" value="ECO:0007669"/>
    <property type="project" value="UniProtKB-SubCell"/>
</dbReference>
<feature type="region of interest" description="Disordered" evidence="11">
    <location>
        <begin position="1"/>
        <end position="30"/>
    </location>
</feature>
<evidence type="ECO:0000256" key="10">
    <source>
        <dbReference type="RuleBase" id="RU000682"/>
    </source>
</evidence>
<dbReference type="InterPro" id="IPR001356">
    <property type="entry name" value="HD"/>
</dbReference>
<dbReference type="FunFam" id="1.10.10.60:FF:000146">
    <property type="entry name" value="WUSCHEL-related homeobox 4"/>
    <property type="match status" value="1"/>
</dbReference>
<keyword evidence="7 9" id="KW-0539">Nucleus</keyword>
<reference evidence="14" key="1">
    <citation type="journal article" date="2019" name="Nat. Commun.">
        <title>The genome of broomcorn millet.</title>
        <authorList>
            <person name="Zou C."/>
            <person name="Miki D."/>
            <person name="Li D."/>
            <person name="Tang Q."/>
            <person name="Xiao L."/>
            <person name="Rajput S."/>
            <person name="Deng P."/>
            <person name="Jia W."/>
            <person name="Huang R."/>
            <person name="Zhang M."/>
            <person name="Sun Y."/>
            <person name="Hu J."/>
            <person name="Fu X."/>
            <person name="Schnable P.S."/>
            <person name="Li F."/>
            <person name="Zhang H."/>
            <person name="Feng B."/>
            <person name="Zhu X."/>
            <person name="Liu R."/>
            <person name="Schnable J.C."/>
            <person name="Zhu J.-K."/>
            <person name="Zhang H."/>
        </authorList>
    </citation>
    <scope>NUCLEOTIDE SEQUENCE [LARGE SCALE GENOMIC DNA]</scope>
</reference>
<dbReference type="InterPro" id="IPR044555">
    <property type="entry name" value="WUSCHEL-like"/>
</dbReference>
<evidence type="ECO:0000256" key="7">
    <source>
        <dbReference type="ARBA" id="ARBA00023242"/>
    </source>
</evidence>
<protein>
    <recommendedName>
        <fullName evidence="12">Homeobox domain-containing protein</fullName>
    </recommendedName>
</protein>
<sequence length="384" mass="40427">MEAPQQGGGGALGLEGPGGAGAPLSPPLSPASAAAAALANSRWNPTKEQVAVLEGLYEHGLRTPSAEQIKQITARLREHGHIEGKNVFYWFQNHKARQRQKQKQDSFAYFTRLLRRPPPLPVLVRPPGPPYPHGRLPVPAAPAMTMALSPAAAAAACNTSNGGTHASSFPSRVPSPVLRMLAPGLKELKASLAAQAQAQRRPPKRPDTAFHIILRGCSISQPIDALMYRAPFYMAAPQAPAANAAYYHTVQEQQQPWPVMYPRMAVAQDKMIPAAAPQHQQPPSHQGGAAYQAAAAPGNAPLHVVHLPAADAGGPSRETLQLFPLQPTFLLPDKGRAPTAAGTPASTASASFSGESESPGSPDSNGDAPAVPFYDFFGLQSGGR</sequence>
<evidence type="ECO:0000313" key="14">
    <source>
        <dbReference type="Proteomes" id="UP000275267"/>
    </source>
</evidence>